<evidence type="ECO:0000256" key="4">
    <source>
        <dbReference type="ARBA" id="ARBA00021095"/>
    </source>
</evidence>
<protein>
    <recommendedName>
        <fullName evidence="4">NADH-ubiquinone oxidoreductase chain 6</fullName>
        <ecNumber evidence="3">7.1.1.2</ecNumber>
    </recommendedName>
    <alternativeName>
        <fullName evidence="14">NADH dehydrogenase subunit 6</fullName>
    </alternativeName>
</protein>
<dbReference type="AlphaFoldDB" id="A0A3G5CUT7"/>
<keyword evidence="6" id="KW-0679">Respiratory chain</keyword>
<dbReference type="GO" id="GO:0031966">
    <property type="term" value="C:mitochondrial membrane"/>
    <property type="evidence" value="ECO:0007669"/>
    <property type="project" value="UniProtKB-SubCell"/>
</dbReference>
<feature type="transmembrane region" description="Helical" evidence="16">
    <location>
        <begin position="21"/>
        <end position="44"/>
    </location>
</feature>
<dbReference type="InterPro" id="IPR050269">
    <property type="entry name" value="ComplexI_Subunit6"/>
</dbReference>
<feature type="transmembrane region" description="Helical" evidence="16">
    <location>
        <begin position="141"/>
        <end position="164"/>
    </location>
</feature>
<feature type="transmembrane region" description="Helical" evidence="16">
    <location>
        <begin position="83"/>
        <end position="102"/>
    </location>
</feature>
<evidence type="ECO:0000256" key="13">
    <source>
        <dbReference type="ARBA" id="ARBA00023136"/>
    </source>
</evidence>
<evidence type="ECO:0000256" key="9">
    <source>
        <dbReference type="ARBA" id="ARBA00022982"/>
    </source>
</evidence>
<evidence type="ECO:0000256" key="6">
    <source>
        <dbReference type="ARBA" id="ARBA00022660"/>
    </source>
</evidence>
<keyword evidence="12 17" id="KW-0496">Mitochondrion</keyword>
<keyword evidence="7 16" id="KW-0812">Transmembrane</keyword>
<evidence type="ECO:0000256" key="14">
    <source>
        <dbReference type="ARBA" id="ARBA00031019"/>
    </source>
</evidence>
<proteinExistence type="inferred from homology"/>
<evidence type="ECO:0000256" key="16">
    <source>
        <dbReference type="SAM" id="Phobius"/>
    </source>
</evidence>
<reference evidence="17" key="1">
    <citation type="submission" date="2018-01" db="EMBL/GenBank/DDBJ databases">
        <title>the complete mitochondrial genome sequence of Penaeus semisulcatus.</title>
        <authorList>
            <person name="Zhong S."/>
        </authorList>
    </citation>
    <scope>NUCLEOTIDE SEQUENCE</scope>
</reference>
<keyword evidence="9" id="KW-0249">Electron transport</keyword>
<keyword evidence="5" id="KW-0813">Transport</keyword>
<dbReference type="PANTHER" id="PTHR11435:SF1">
    <property type="entry name" value="NADH-UBIQUINONE OXIDOREDUCTASE CHAIN 6"/>
    <property type="match status" value="1"/>
</dbReference>
<sequence length="171" mass="19214">MSLIILLSPVIIISSIIFTRLLHPLAMGLMLLFQTVMICVTAGLSMNSFWFSYILFLIFLGAMLVLFIYVASLASNEPFSFSGSLLMTASFVLFMSFLMFFMDPLMLNTPLSIQQSSLMNDQFSSTQSLLSSIYNYTTMNLTLFIVLYLLLTLIVVVKITNTFFGPLRLSS</sequence>
<evidence type="ECO:0000256" key="2">
    <source>
        <dbReference type="ARBA" id="ARBA00005698"/>
    </source>
</evidence>
<evidence type="ECO:0000256" key="15">
    <source>
        <dbReference type="ARBA" id="ARBA00049551"/>
    </source>
</evidence>
<evidence type="ECO:0000256" key="8">
    <source>
        <dbReference type="ARBA" id="ARBA00022967"/>
    </source>
</evidence>
<dbReference type="EC" id="7.1.1.2" evidence="3"/>
<keyword evidence="11" id="KW-0520">NAD</keyword>
<dbReference type="PANTHER" id="PTHR11435">
    <property type="entry name" value="NADH UBIQUINONE OXIDOREDUCTASE SUBUNIT ND6"/>
    <property type="match status" value="1"/>
</dbReference>
<evidence type="ECO:0000256" key="1">
    <source>
        <dbReference type="ARBA" id="ARBA00004225"/>
    </source>
</evidence>
<comment type="subcellular location">
    <subcellularLocation>
        <location evidence="1">Mitochondrion membrane</location>
        <topology evidence="1">Multi-pass membrane protein</topology>
    </subcellularLocation>
</comment>
<keyword evidence="10 16" id="KW-1133">Transmembrane helix</keyword>
<keyword evidence="13 16" id="KW-0472">Membrane</keyword>
<dbReference type="EMBL" id="MG821354">
    <property type="protein sequence ID" value="AYW16667.1"/>
    <property type="molecule type" value="Genomic_DNA"/>
</dbReference>
<evidence type="ECO:0000256" key="5">
    <source>
        <dbReference type="ARBA" id="ARBA00022448"/>
    </source>
</evidence>
<dbReference type="GO" id="GO:0008137">
    <property type="term" value="F:NADH dehydrogenase (ubiquinone) activity"/>
    <property type="evidence" value="ECO:0007669"/>
    <property type="project" value="UniProtKB-EC"/>
</dbReference>
<accession>A0A3G5CUT7</accession>
<evidence type="ECO:0000256" key="12">
    <source>
        <dbReference type="ARBA" id="ARBA00023128"/>
    </source>
</evidence>
<gene>
    <name evidence="17" type="primary">nad6</name>
</gene>
<comment type="catalytic activity">
    <reaction evidence="15">
        <text>a ubiquinone + NADH + 5 H(+)(in) = a ubiquinol + NAD(+) + 4 H(+)(out)</text>
        <dbReference type="Rhea" id="RHEA:29091"/>
        <dbReference type="Rhea" id="RHEA-COMP:9565"/>
        <dbReference type="Rhea" id="RHEA-COMP:9566"/>
        <dbReference type="ChEBI" id="CHEBI:15378"/>
        <dbReference type="ChEBI" id="CHEBI:16389"/>
        <dbReference type="ChEBI" id="CHEBI:17976"/>
        <dbReference type="ChEBI" id="CHEBI:57540"/>
        <dbReference type="ChEBI" id="CHEBI:57945"/>
        <dbReference type="EC" id="7.1.1.2"/>
    </reaction>
</comment>
<organism evidence="17">
    <name type="scientific">Penaeus semisulcatus</name>
    <name type="common">Green tiger prawn</name>
    <dbReference type="NCBI Taxonomy" id="64467"/>
    <lineage>
        <taxon>Eukaryota</taxon>
        <taxon>Metazoa</taxon>
        <taxon>Ecdysozoa</taxon>
        <taxon>Arthropoda</taxon>
        <taxon>Crustacea</taxon>
        <taxon>Multicrustacea</taxon>
        <taxon>Malacostraca</taxon>
        <taxon>Eumalacostraca</taxon>
        <taxon>Eucarida</taxon>
        <taxon>Decapoda</taxon>
        <taxon>Dendrobranchiata</taxon>
        <taxon>Penaeoidea</taxon>
        <taxon>Penaeidae</taxon>
        <taxon>Penaeus</taxon>
    </lineage>
</organism>
<feature type="transmembrane region" description="Helical" evidence="16">
    <location>
        <begin position="50"/>
        <end position="71"/>
    </location>
</feature>
<evidence type="ECO:0000256" key="3">
    <source>
        <dbReference type="ARBA" id="ARBA00012944"/>
    </source>
</evidence>
<evidence type="ECO:0000256" key="10">
    <source>
        <dbReference type="ARBA" id="ARBA00022989"/>
    </source>
</evidence>
<geneLocation type="mitochondrion" evidence="17"/>
<keyword evidence="8" id="KW-1278">Translocase</keyword>
<evidence type="ECO:0000256" key="7">
    <source>
        <dbReference type="ARBA" id="ARBA00022692"/>
    </source>
</evidence>
<evidence type="ECO:0000313" key="17">
    <source>
        <dbReference type="EMBL" id="AYW16667.1"/>
    </source>
</evidence>
<comment type="similarity">
    <text evidence="2">Belongs to the complex I subunit 6 family.</text>
</comment>
<name>A0A3G5CUT7_PENSE</name>
<evidence type="ECO:0000256" key="11">
    <source>
        <dbReference type="ARBA" id="ARBA00023027"/>
    </source>
</evidence>